<dbReference type="EMBL" id="MFEN01000021">
    <property type="protein sequence ID" value="OGE84240.1"/>
    <property type="molecule type" value="Genomic_DNA"/>
</dbReference>
<gene>
    <name evidence="2" type="ORF">A2846_04610</name>
</gene>
<evidence type="ECO:0000256" key="1">
    <source>
        <dbReference type="SAM" id="MobiDB-lite"/>
    </source>
</evidence>
<protein>
    <submittedName>
        <fullName evidence="2">Uncharacterized protein</fullName>
    </submittedName>
</protein>
<feature type="compositionally biased region" description="Polar residues" evidence="1">
    <location>
        <begin position="1"/>
        <end position="16"/>
    </location>
</feature>
<organism evidence="2 3">
    <name type="scientific">Candidatus Doudnabacteria bacterium RIFCSPHIGHO2_01_FULL_49_9</name>
    <dbReference type="NCBI Taxonomy" id="1817827"/>
    <lineage>
        <taxon>Bacteria</taxon>
        <taxon>Candidatus Doudnaibacteriota</taxon>
    </lineage>
</organism>
<dbReference type="Proteomes" id="UP000176339">
    <property type="component" value="Unassembled WGS sequence"/>
</dbReference>
<accession>A0A1F5P3Q3</accession>
<reference evidence="2 3" key="1">
    <citation type="journal article" date="2016" name="Nat. Commun.">
        <title>Thousands of microbial genomes shed light on interconnected biogeochemical processes in an aquifer system.</title>
        <authorList>
            <person name="Anantharaman K."/>
            <person name="Brown C.T."/>
            <person name="Hug L.A."/>
            <person name="Sharon I."/>
            <person name="Castelle C.J."/>
            <person name="Probst A.J."/>
            <person name="Thomas B.C."/>
            <person name="Singh A."/>
            <person name="Wilkins M.J."/>
            <person name="Karaoz U."/>
            <person name="Brodie E.L."/>
            <person name="Williams K.H."/>
            <person name="Hubbard S.S."/>
            <person name="Banfield J.F."/>
        </authorList>
    </citation>
    <scope>NUCLEOTIDE SEQUENCE [LARGE SCALE GENOMIC DNA]</scope>
</reference>
<proteinExistence type="predicted"/>
<evidence type="ECO:0000313" key="3">
    <source>
        <dbReference type="Proteomes" id="UP000176339"/>
    </source>
</evidence>
<dbReference type="AlphaFoldDB" id="A0A1F5P3Q3"/>
<feature type="region of interest" description="Disordered" evidence="1">
    <location>
        <begin position="1"/>
        <end position="38"/>
    </location>
</feature>
<sequence>MRWPTTSAGQGKQGTNGKDWKKEEKAPIKMAGPATSEDQILIRTDAKRSTMHDSLFPQLDPPCGPPFRQRKRFCDTGTTITSGKENSRYFRN</sequence>
<feature type="compositionally biased region" description="Basic and acidic residues" evidence="1">
    <location>
        <begin position="18"/>
        <end position="27"/>
    </location>
</feature>
<comment type="caution">
    <text evidence="2">The sequence shown here is derived from an EMBL/GenBank/DDBJ whole genome shotgun (WGS) entry which is preliminary data.</text>
</comment>
<evidence type="ECO:0000313" key="2">
    <source>
        <dbReference type="EMBL" id="OGE84240.1"/>
    </source>
</evidence>
<name>A0A1F5P3Q3_9BACT</name>